<dbReference type="InterPro" id="IPR018294">
    <property type="entry name" value="ISPD_synthase_CS"/>
</dbReference>
<dbReference type="NCBIfam" id="TIGR00453">
    <property type="entry name" value="ispD"/>
    <property type="match status" value="1"/>
</dbReference>
<evidence type="ECO:0000256" key="2">
    <source>
        <dbReference type="ARBA" id="ARBA00004787"/>
    </source>
</evidence>
<evidence type="ECO:0000256" key="4">
    <source>
        <dbReference type="ARBA" id="ARBA00022679"/>
    </source>
</evidence>
<evidence type="ECO:0000256" key="6">
    <source>
        <dbReference type="ARBA" id="ARBA00023229"/>
    </source>
</evidence>
<dbReference type="Pfam" id="PF01128">
    <property type="entry name" value="IspD"/>
    <property type="match status" value="1"/>
</dbReference>
<keyword evidence="6 7" id="KW-0414">Isoprene biosynthesis</keyword>
<dbReference type="OrthoDB" id="9802561at2"/>
<accession>A0A3S9PZI0</accession>
<organism evidence="8 9">
    <name type="scientific">Flaviflexus ciconiae</name>
    <dbReference type="NCBI Taxonomy" id="2496867"/>
    <lineage>
        <taxon>Bacteria</taxon>
        <taxon>Bacillati</taxon>
        <taxon>Actinomycetota</taxon>
        <taxon>Actinomycetes</taxon>
        <taxon>Actinomycetales</taxon>
        <taxon>Actinomycetaceae</taxon>
        <taxon>Flaviflexus</taxon>
    </lineage>
</organism>
<keyword evidence="9" id="KW-1185">Reference proteome</keyword>
<dbReference type="Gene3D" id="3.90.550.10">
    <property type="entry name" value="Spore Coat Polysaccharide Biosynthesis Protein SpsA, Chain A"/>
    <property type="match status" value="1"/>
</dbReference>
<dbReference type="EMBL" id="CP034593">
    <property type="protein sequence ID" value="AZQ77752.1"/>
    <property type="molecule type" value="Genomic_DNA"/>
</dbReference>
<comment type="similarity">
    <text evidence="3 7">Belongs to the IspD/TarI cytidylyltransferase family. IspD subfamily.</text>
</comment>
<evidence type="ECO:0000256" key="7">
    <source>
        <dbReference type="HAMAP-Rule" id="MF_00108"/>
    </source>
</evidence>
<dbReference type="HAMAP" id="MF_00108">
    <property type="entry name" value="IspD"/>
    <property type="match status" value="1"/>
</dbReference>
<dbReference type="GO" id="GO:0019288">
    <property type="term" value="P:isopentenyl diphosphate biosynthetic process, methylerythritol 4-phosphate pathway"/>
    <property type="evidence" value="ECO:0007669"/>
    <property type="project" value="UniProtKB-UniRule"/>
</dbReference>
<dbReference type="PROSITE" id="PS01295">
    <property type="entry name" value="ISPD"/>
    <property type="match status" value="1"/>
</dbReference>
<dbReference type="CDD" id="cd02516">
    <property type="entry name" value="CDP-ME_synthetase"/>
    <property type="match status" value="1"/>
</dbReference>
<protein>
    <recommendedName>
        <fullName evidence="7">2-C-methyl-D-erythritol 4-phosphate cytidylyltransferase</fullName>
        <ecNumber evidence="7">2.7.7.60</ecNumber>
    </recommendedName>
    <alternativeName>
        <fullName evidence="7">4-diphosphocytidyl-2C-methyl-D-erythritol synthase</fullName>
    </alternativeName>
    <alternativeName>
        <fullName evidence="7">MEP cytidylyltransferase</fullName>
        <shortName evidence="7">MCT</shortName>
    </alternativeName>
</protein>
<evidence type="ECO:0000256" key="3">
    <source>
        <dbReference type="ARBA" id="ARBA00009789"/>
    </source>
</evidence>
<keyword evidence="4 7" id="KW-0808">Transferase</keyword>
<comment type="pathway">
    <text evidence="2 7">Isoprenoid biosynthesis; isopentenyl diphosphate biosynthesis via DXP pathway; isopentenyl diphosphate from 1-deoxy-D-xylulose 5-phosphate: step 2/6.</text>
</comment>
<proteinExistence type="inferred from homology"/>
<evidence type="ECO:0000313" key="9">
    <source>
        <dbReference type="Proteomes" id="UP000280344"/>
    </source>
</evidence>
<dbReference type="EC" id="2.7.7.60" evidence="7"/>
<dbReference type="KEGG" id="flh:EJ997_10775"/>
<dbReference type="UniPathway" id="UPA00056">
    <property type="reaction ID" value="UER00093"/>
</dbReference>
<evidence type="ECO:0000313" key="8">
    <source>
        <dbReference type="EMBL" id="AZQ77752.1"/>
    </source>
</evidence>
<sequence length="230" mass="24236">MTTAVVVTAAGMGTRLGFNMPKALVPLHGRTLIERALDGVIASGIADQIVVTIPPGTEDVFSGLVGNDIDIVPGGDTRQQSVKNGIDQTGTADIILVHDAARCLTPPPVIVRVRDAIAAGQAGAVPGLPVTDTVKVVRPEPPYEPVIDTLERSVLRGVQTPQGFNGEILREAHEIVWPGVDGAPDDASLVEYLGHDVVIVEGSPLAMKITTVLDLKLAELLLREETKEEV</sequence>
<name>A0A3S9PZI0_9ACTO</name>
<feature type="site" description="Transition state stabilizer" evidence="7">
    <location>
        <position position="15"/>
    </location>
</feature>
<comment type="catalytic activity">
    <reaction evidence="1 7">
        <text>2-C-methyl-D-erythritol 4-phosphate + CTP + H(+) = 4-CDP-2-C-methyl-D-erythritol + diphosphate</text>
        <dbReference type="Rhea" id="RHEA:13429"/>
        <dbReference type="ChEBI" id="CHEBI:15378"/>
        <dbReference type="ChEBI" id="CHEBI:33019"/>
        <dbReference type="ChEBI" id="CHEBI:37563"/>
        <dbReference type="ChEBI" id="CHEBI:57823"/>
        <dbReference type="ChEBI" id="CHEBI:58262"/>
        <dbReference type="EC" id="2.7.7.60"/>
    </reaction>
</comment>
<dbReference type="InterPro" id="IPR001228">
    <property type="entry name" value="IspD"/>
</dbReference>
<dbReference type="SUPFAM" id="SSF53448">
    <property type="entry name" value="Nucleotide-diphospho-sugar transferases"/>
    <property type="match status" value="1"/>
</dbReference>
<comment type="function">
    <text evidence="7">Catalyzes the formation of 4-diphosphocytidyl-2-C-methyl-D-erythritol from CTP and 2-C-methyl-D-erythritol 4-phosphate (MEP).</text>
</comment>
<keyword evidence="5 7" id="KW-0548">Nucleotidyltransferase</keyword>
<dbReference type="Proteomes" id="UP000280344">
    <property type="component" value="Chromosome"/>
</dbReference>
<dbReference type="InterPro" id="IPR034683">
    <property type="entry name" value="IspD/TarI"/>
</dbReference>
<feature type="site" description="Positions MEP for the nucleophilic attack" evidence="7">
    <location>
        <position position="152"/>
    </location>
</feature>
<dbReference type="FunFam" id="3.90.550.10:FF:000003">
    <property type="entry name" value="2-C-methyl-D-erythritol 4-phosphate cytidylyltransferase"/>
    <property type="match status" value="1"/>
</dbReference>
<dbReference type="InterPro" id="IPR029044">
    <property type="entry name" value="Nucleotide-diphossugar_trans"/>
</dbReference>
<evidence type="ECO:0000256" key="1">
    <source>
        <dbReference type="ARBA" id="ARBA00001282"/>
    </source>
</evidence>
<gene>
    <name evidence="7" type="primary">ispD</name>
    <name evidence="8" type="ORF">EJ997_10775</name>
</gene>
<feature type="site" description="Positions MEP for the nucleophilic attack" evidence="7">
    <location>
        <position position="208"/>
    </location>
</feature>
<dbReference type="PANTHER" id="PTHR32125">
    <property type="entry name" value="2-C-METHYL-D-ERYTHRITOL 4-PHOSPHATE CYTIDYLYLTRANSFERASE, CHLOROPLASTIC"/>
    <property type="match status" value="1"/>
</dbReference>
<dbReference type="GO" id="GO:0050518">
    <property type="term" value="F:2-C-methyl-D-erythritol 4-phosphate cytidylyltransferase activity"/>
    <property type="evidence" value="ECO:0007669"/>
    <property type="project" value="UniProtKB-UniRule"/>
</dbReference>
<dbReference type="PANTHER" id="PTHR32125:SF4">
    <property type="entry name" value="2-C-METHYL-D-ERYTHRITOL 4-PHOSPHATE CYTIDYLYLTRANSFERASE, CHLOROPLASTIC"/>
    <property type="match status" value="1"/>
</dbReference>
<dbReference type="InterPro" id="IPR050088">
    <property type="entry name" value="IspD/TarI_cytidylyltransf_bact"/>
</dbReference>
<evidence type="ECO:0000256" key="5">
    <source>
        <dbReference type="ARBA" id="ARBA00022695"/>
    </source>
</evidence>
<feature type="site" description="Transition state stabilizer" evidence="7">
    <location>
        <position position="22"/>
    </location>
</feature>
<reference evidence="8 9" key="1">
    <citation type="submission" date="2018-12" db="EMBL/GenBank/DDBJ databases">
        <title>Complete genome sequence of Flaviflexus sp. H23T48.</title>
        <authorList>
            <person name="Bae J.-W."/>
            <person name="Lee J.-Y."/>
        </authorList>
    </citation>
    <scope>NUCLEOTIDE SEQUENCE [LARGE SCALE GENOMIC DNA]</scope>
    <source>
        <strain evidence="8 9">H23T48</strain>
    </source>
</reference>
<dbReference type="AlphaFoldDB" id="A0A3S9PZI0"/>
<dbReference type="RefSeq" id="WP_126704555.1">
    <property type="nucleotide sequence ID" value="NZ_CP034593.1"/>
</dbReference>